<gene>
    <name evidence="2" type="ORF">GCM10010238_30110</name>
</gene>
<accession>A0A918GJ21</accession>
<reference evidence="2" key="1">
    <citation type="journal article" date="2014" name="Int. J. Syst. Evol. Microbiol.">
        <title>Complete genome sequence of Corynebacterium casei LMG S-19264T (=DSM 44701T), isolated from a smear-ripened cheese.</title>
        <authorList>
            <consortium name="US DOE Joint Genome Institute (JGI-PGF)"/>
            <person name="Walter F."/>
            <person name="Albersmeier A."/>
            <person name="Kalinowski J."/>
            <person name="Ruckert C."/>
        </authorList>
    </citation>
    <scope>NUCLEOTIDE SEQUENCE</scope>
    <source>
        <strain evidence="2">JCM 4234</strain>
    </source>
</reference>
<keyword evidence="3" id="KW-1185">Reference proteome</keyword>
<evidence type="ECO:0000313" key="3">
    <source>
        <dbReference type="Proteomes" id="UP000653493"/>
    </source>
</evidence>
<organism evidence="2 3">
    <name type="scientific">Streptomyces griseoviridis</name>
    <dbReference type="NCBI Taxonomy" id="45398"/>
    <lineage>
        <taxon>Bacteria</taxon>
        <taxon>Bacillati</taxon>
        <taxon>Actinomycetota</taxon>
        <taxon>Actinomycetes</taxon>
        <taxon>Kitasatosporales</taxon>
        <taxon>Streptomycetaceae</taxon>
        <taxon>Streptomyces</taxon>
    </lineage>
</organism>
<dbReference type="AlphaFoldDB" id="A0A918GJ21"/>
<evidence type="ECO:0000313" key="2">
    <source>
        <dbReference type="EMBL" id="GGS38590.1"/>
    </source>
</evidence>
<dbReference type="EMBL" id="BMSL01000006">
    <property type="protein sequence ID" value="GGS38590.1"/>
    <property type="molecule type" value="Genomic_DNA"/>
</dbReference>
<reference evidence="2" key="2">
    <citation type="submission" date="2020-09" db="EMBL/GenBank/DDBJ databases">
        <authorList>
            <person name="Sun Q."/>
            <person name="Ohkuma M."/>
        </authorList>
    </citation>
    <scope>NUCLEOTIDE SEQUENCE</scope>
    <source>
        <strain evidence="2">JCM 4234</strain>
    </source>
</reference>
<sequence>MPVAPVVGPVLPARPGERGAAASVTTIPFDVGTPGGRGAVQPTLDPGRTRDNTVRAVVLDTDGALTAVPGLRLSFTLPDTLPDRGGYWSTSSVSLPLPGAWTVRATVRTSGLDQTTATRPARTGR</sequence>
<feature type="region of interest" description="Disordered" evidence="1">
    <location>
        <begin position="27"/>
        <end position="49"/>
    </location>
</feature>
<dbReference type="Proteomes" id="UP000653493">
    <property type="component" value="Unassembled WGS sequence"/>
</dbReference>
<protein>
    <submittedName>
        <fullName evidence="2">Uncharacterized protein</fullName>
    </submittedName>
</protein>
<evidence type="ECO:0000256" key="1">
    <source>
        <dbReference type="SAM" id="MobiDB-lite"/>
    </source>
</evidence>
<name>A0A918GJ21_STRGD</name>
<comment type="caution">
    <text evidence="2">The sequence shown here is derived from an EMBL/GenBank/DDBJ whole genome shotgun (WGS) entry which is preliminary data.</text>
</comment>
<proteinExistence type="predicted"/>